<dbReference type="RefSeq" id="XP_627190.1">
    <property type="nucleotide sequence ID" value="XM_627190.1"/>
</dbReference>
<dbReference type="PANTHER" id="PTHR10984">
    <property type="entry name" value="ENDOPLASMIC RETICULUM-GOLGI INTERMEDIATE COMPARTMENT PROTEIN"/>
    <property type="match status" value="1"/>
</dbReference>
<dbReference type="GO" id="GO:0030134">
    <property type="term" value="C:COPII-coated ER to Golgi transport vesicle"/>
    <property type="evidence" value="ECO:0007669"/>
    <property type="project" value="TreeGrafter"/>
</dbReference>
<gene>
    <name evidence="9" type="ORF">cgd8_2900</name>
</gene>
<evidence type="ECO:0000256" key="6">
    <source>
        <dbReference type="SAM" id="Phobius"/>
    </source>
</evidence>
<dbReference type="InParanoid" id="Q5CVS9"/>
<evidence type="ECO:0000259" key="7">
    <source>
        <dbReference type="Pfam" id="PF07970"/>
    </source>
</evidence>
<keyword evidence="3 6" id="KW-0812">Transmembrane</keyword>
<dbReference type="PANTHER" id="PTHR10984:SF25">
    <property type="entry name" value="ENDOPLASMIC RETICULUM-GOLGI INTERMEDIATE COMPARTMENT PROTEIN 3"/>
    <property type="match status" value="1"/>
</dbReference>
<feature type="transmembrane region" description="Helical" evidence="6">
    <location>
        <begin position="34"/>
        <end position="53"/>
    </location>
</feature>
<dbReference type="EMBL" id="AAEE01000003">
    <property type="protein sequence ID" value="EAK89702.1"/>
    <property type="molecule type" value="Genomic_DNA"/>
</dbReference>
<feature type="non-terminal residue" evidence="9">
    <location>
        <position position="1"/>
    </location>
</feature>
<name>Q5CVS9_CRYPI</name>
<dbReference type="InterPro" id="IPR045888">
    <property type="entry name" value="Erv"/>
</dbReference>
<evidence type="ECO:0000256" key="3">
    <source>
        <dbReference type="ARBA" id="ARBA00022692"/>
    </source>
</evidence>
<feature type="transmembrane region" description="Helical" evidence="6">
    <location>
        <begin position="365"/>
        <end position="385"/>
    </location>
</feature>
<dbReference type="GO" id="GO:0005783">
    <property type="term" value="C:endoplasmic reticulum"/>
    <property type="evidence" value="ECO:0007669"/>
    <property type="project" value="TreeGrafter"/>
</dbReference>
<keyword evidence="5 6" id="KW-0472">Membrane</keyword>
<dbReference type="InterPro" id="IPR012936">
    <property type="entry name" value="Erv_C"/>
</dbReference>
<evidence type="ECO:0000256" key="1">
    <source>
        <dbReference type="ARBA" id="ARBA00004141"/>
    </source>
</evidence>
<dbReference type="Proteomes" id="UP000006726">
    <property type="component" value="Chromosome 8"/>
</dbReference>
<reference evidence="9 10" key="1">
    <citation type="journal article" date="2004" name="Science">
        <title>Complete genome sequence of the apicomplexan, Cryptosporidium parvum.</title>
        <authorList>
            <person name="Abrahamsen M.S."/>
            <person name="Templeton T.J."/>
            <person name="Enomoto S."/>
            <person name="Abrahante J.E."/>
            <person name="Zhu G."/>
            <person name="Lancto C.A."/>
            <person name="Deng M."/>
            <person name="Liu C."/>
            <person name="Widmer G."/>
            <person name="Tzipori S."/>
            <person name="Buck G.A."/>
            <person name="Xu P."/>
            <person name="Bankier A.T."/>
            <person name="Dear P.H."/>
            <person name="Konfortov B.A."/>
            <person name="Spriggs H.F."/>
            <person name="Iyer L."/>
            <person name="Anantharaman V."/>
            <person name="Aravind L."/>
            <person name="Kapur V."/>
        </authorList>
    </citation>
    <scope>NUCLEOTIDE SEQUENCE [LARGE SCALE GENOMIC DNA]</scope>
    <source>
        <strain evidence="10">Iowa II</strain>
    </source>
</reference>
<proteinExistence type="inferred from homology"/>
<evidence type="ECO:0000256" key="2">
    <source>
        <dbReference type="ARBA" id="ARBA00005648"/>
    </source>
</evidence>
<dbReference type="OMA" id="MHCIPTQ"/>
<dbReference type="OrthoDB" id="270930at2759"/>
<dbReference type="Pfam" id="PF13850">
    <property type="entry name" value="ERGIC_N"/>
    <property type="match status" value="1"/>
</dbReference>
<comment type="subcellular location">
    <subcellularLocation>
        <location evidence="1">Membrane</location>
        <topology evidence="1">Multi-pass membrane protein</topology>
    </subcellularLocation>
</comment>
<accession>Q5CVS9</accession>
<protein>
    <submittedName>
        <fullName evidence="9">ERV41 like membrane associated protein involved in vesicular transport with a transmembrane region near the C-terminus</fullName>
    </submittedName>
</protein>
<feature type="domain" description="Endoplasmic reticulum vesicle transporter C-terminal" evidence="7">
    <location>
        <begin position="135"/>
        <end position="378"/>
    </location>
</feature>
<dbReference type="GeneID" id="3374332"/>
<comment type="similarity">
    <text evidence="2">Belongs to the ERGIC family.</text>
</comment>
<feature type="domain" description="Endoplasmic reticulum vesicle transporter N-terminal" evidence="8">
    <location>
        <begin position="16"/>
        <end position="101"/>
    </location>
</feature>
<dbReference type="Pfam" id="PF07970">
    <property type="entry name" value="COPIIcoated_ERV"/>
    <property type="match status" value="1"/>
</dbReference>
<evidence type="ECO:0000256" key="4">
    <source>
        <dbReference type="ARBA" id="ARBA00022989"/>
    </source>
</evidence>
<evidence type="ECO:0000313" key="9">
    <source>
        <dbReference type="EMBL" id="EAK89702.1"/>
    </source>
</evidence>
<dbReference type="KEGG" id="cpv:cgd8_2900"/>
<dbReference type="AlphaFoldDB" id="Q5CVS9"/>
<evidence type="ECO:0000313" key="10">
    <source>
        <dbReference type="Proteomes" id="UP000006726"/>
    </source>
</evidence>
<dbReference type="GO" id="GO:0016020">
    <property type="term" value="C:membrane"/>
    <property type="evidence" value="ECO:0007669"/>
    <property type="project" value="UniProtKB-SubCell"/>
</dbReference>
<dbReference type="STRING" id="353152.Q5CVS9"/>
<comment type="caution">
    <text evidence="9">The sequence shown here is derived from an EMBL/GenBank/DDBJ whole genome shotgun (WGS) entry which is preliminary data.</text>
</comment>
<evidence type="ECO:0000256" key="5">
    <source>
        <dbReference type="ARBA" id="ARBA00023136"/>
    </source>
</evidence>
<keyword evidence="4 6" id="KW-1133">Transmembrane helix</keyword>
<dbReference type="InterPro" id="IPR039542">
    <property type="entry name" value="Erv_N"/>
</dbReference>
<evidence type="ECO:0000259" key="8">
    <source>
        <dbReference type="Pfam" id="PF13850"/>
    </source>
</evidence>
<organism evidence="9 10">
    <name type="scientific">Cryptosporidium parvum (strain Iowa II)</name>
    <dbReference type="NCBI Taxonomy" id="353152"/>
    <lineage>
        <taxon>Eukaryota</taxon>
        <taxon>Sar</taxon>
        <taxon>Alveolata</taxon>
        <taxon>Apicomplexa</taxon>
        <taxon>Conoidasida</taxon>
        <taxon>Coccidia</taxon>
        <taxon>Eucoccidiorida</taxon>
        <taxon>Eimeriorina</taxon>
        <taxon>Cryptosporidiidae</taxon>
        <taxon>Cryptosporidium</taxon>
    </lineage>
</organism>
<sequence>LDYFQGKRKFSNQTKMKQFDAFSKPISEFRIKTAFGGYLTILSMIAMIILFYSELKYYLNITRKDEVTVDHLSSNRNINLRMQLEFPKLPCDILGVRIINLQENKEIYLPDGGIEFVKIGSNESNANSSSGCGPCYDASIINDLGAVNCCNTCKDIFNEYDKKGIKLPHVISFKQCDYDKSKRISNALSSNLNSEGCKIKVNGYIPKVKGKIEISHKRWVKYKEMTDLEIAESHLFNFSYKMNYLDFGEELPGIPNRWKNQEYIQSSRFEKLGYSQDLVFEDAYIDFDMHCIPTQYNTINNKSINSHQFSVRSQYKKVLVSLANGKFIPDTSIPGIHINYDFTPFLVKITESRRSFLSFITECCAIIGGIFAFSGMIDIFFFKFLSSVNKYRQKNNTSFIQNY</sequence>
<keyword evidence="10" id="KW-1185">Reference proteome</keyword>